<dbReference type="RefSeq" id="WP_043760402.1">
    <property type="nucleotide sequence ID" value="NZ_CP003811.1"/>
</dbReference>
<reference evidence="2 3" key="1">
    <citation type="journal article" date="2014" name="PLoS ONE">
        <title>Genome Information of Methylobacterium oryzae, a Plant-Probiotic Methylotroph in the Phyllosphere.</title>
        <authorList>
            <person name="Kwak M.J."/>
            <person name="Jeong H."/>
            <person name="Madhaiyan M."/>
            <person name="Lee Y."/>
            <person name="Sa T.M."/>
            <person name="Oh T.K."/>
            <person name="Kim J.F."/>
        </authorList>
    </citation>
    <scope>NUCLEOTIDE SEQUENCE [LARGE SCALE GENOMIC DNA]</scope>
    <source>
        <strain evidence="2 3">CBMB20</strain>
    </source>
</reference>
<feature type="domain" description="HTH luxR-type" evidence="1">
    <location>
        <begin position="305"/>
        <end position="362"/>
    </location>
</feature>
<keyword evidence="3" id="KW-1185">Reference proteome</keyword>
<dbReference type="InterPro" id="IPR016032">
    <property type="entry name" value="Sig_transdc_resp-reg_C-effctor"/>
</dbReference>
<sequence length="367" mass="40202">MAGVRPDLFARLRDDLETGFREDLEEAVIDPARWPDLAERTVRASGSEGALLLRSDRRSLESLCTASLADASRRYFDEGWHRDDHRLRGIPFMRTRGIAVDQDFTTPEEVARLPFYQDLLASRGLRWFAGIGFAVKGRLWCLSLQRTVEQGPYEAHEQRRLATLSPLLQRAALLTSMVEQARLAGLTQAFELIDRPALILDFEGRALRWNDAFGALLGRDLKLTGGRLTADNPEATRQLEALARPFGRPPISSVVVPRQDAPPIVIHVVPLVGPTRGLFGGASTLLLCSVPGTMTVPTSTILQAVYRLTPAEARLALALSTGTSLAESAARFAITAATARSQLKAIFAKTGATRQSDLVRLVASLAR</sequence>
<dbReference type="STRING" id="693986.MOC_6064"/>
<dbReference type="InterPro" id="IPR036388">
    <property type="entry name" value="WH-like_DNA-bd_sf"/>
</dbReference>
<dbReference type="KEGG" id="mor:MOC_6064"/>
<protein>
    <submittedName>
        <fullName evidence="2">LuxR family transcriptional regulator</fullName>
    </submittedName>
</protein>
<dbReference type="eggNOG" id="COG2771">
    <property type="taxonomic scope" value="Bacteria"/>
</dbReference>
<proteinExistence type="predicted"/>
<dbReference type="EMBL" id="CP003811">
    <property type="protein sequence ID" value="AIQ93819.1"/>
    <property type="molecule type" value="Genomic_DNA"/>
</dbReference>
<accession>A0A089QGU6</accession>
<dbReference type="SMART" id="SM00421">
    <property type="entry name" value="HTH_LUXR"/>
    <property type="match status" value="1"/>
</dbReference>
<evidence type="ECO:0000313" key="3">
    <source>
        <dbReference type="Proteomes" id="UP000029492"/>
    </source>
</evidence>
<dbReference type="GO" id="GO:0003677">
    <property type="term" value="F:DNA binding"/>
    <property type="evidence" value="ECO:0007669"/>
    <property type="project" value="InterPro"/>
</dbReference>
<evidence type="ECO:0000313" key="2">
    <source>
        <dbReference type="EMBL" id="AIQ93819.1"/>
    </source>
</evidence>
<name>A0A089QGU6_9HYPH</name>
<organism evidence="2 3">
    <name type="scientific">Methylobacterium oryzae CBMB20</name>
    <dbReference type="NCBI Taxonomy" id="693986"/>
    <lineage>
        <taxon>Bacteria</taxon>
        <taxon>Pseudomonadati</taxon>
        <taxon>Pseudomonadota</taxon>
        <taxon>Alphaproteobacteria</taxon>
        <taxon>Hyphomicrobiales</taxon>
        <taxon>Methylobacteriaceae</taxon>
        <taxon>Methylobacterium</taxon>
    </lineage>
</organism>
<dbReference type="Gene3D" id="1.10.10.10">
    <property type="entry name" value="Winged helix-like DNA-binding domain superfamily/Winged helix DNA-binding domain"/>
    <property type="match status" value="1"/>
</dbReference>
<evidence type="ECO:0000259" key="1">
    <source>
        <dbReference type="SMART" id="SM00421"/>
    </source>
</evidence>
<gene>
    <name evidence="2" type="ORF">MOC_6064</name>
</gene>
<dbReference type="GO" id="GO:0006355">
    <property type="term" value="P:regulation of DNA-templated transcription"/>
    <property type="evidence" value="ECO:0007669"/>
    <property type="project" value="InterPro"/>
</dbReference>
<dbReference type="HOGENOM" id="CLU_037939_1_0_5"/>
<dbReference type="InterPro" id="IPR000792">
    <property type="entry name" value="Tscrpt_reg_LuxR_C"/>
</dbReference>
<dbReference type="AlphaFoldDB" id="A0A089QGU6"/>
<dbReference type="SUPFAM" id="SSF46894">
    <property type="entry name" value="C-terminal effector domain of the bipartite response regulators"/>
    <property type="match status" value="1"/>
</dbReference>
<dbReference type="Proteomes" id="UP000029492">
    <property type="component" value="Chromosome"/>
</dbReference>